<dbReference type="GO" id="GO:0006383">
    <property type="term" value="P:transcription by RNA polymerase III"/>
    <property type="evidence" value="ECO:0007669"/>
    <property type="project" value="InterPro"/>
</dbReference>
<feature type="compositionally biased region" description="Polar residues" evidence="1">
    <location>
        <begin position="55"/>
        <end position="64"/>
    </location>
</feature>
<proteinExistence type="predicted"/>
<reference evidence="2 3" key="2">
    <citation type="journal article" date="2013" name="Genome Biol. Evol.">
        <title>Genome sequencing of Giardia lamblia genotypes A2 and B isolates (DH and GS) and comparative analysis with the genomes of genotypes A1 and E (WB and Pig).</title>
        <authorList>
            <person name="Adam R.D."/>
            <person name="Dahlstrom E.W."/>
            <person name="Martens C.A."/>
            <person name="Bruno D.P."/>
            <person name="Barbian K.D."/>
            <person name="Ricklefs S.M."/>
            <person name="Hernandez M.M."/>
            <person name="Narla N.P."/>
            <person name="Patel R.B."/>
            <person name="Porcella S.F."/>
            <person name="Nash T.E."/>
        </authorList>
    </citation>
    <scope>NUCLEOTIDE SEQUENCE [LARGE SCALE GENOMIC DNA]</scope>
    <source>
        <strain evidence="2 3">DH</strain>
    </source>
</reference>
<evidence type="ECO:0000313" key="2">
    <source>
        <dbReference type="EMBL" id="ESU38630.1"/>
    </source>
</evidence>
<dbReference type="PANTHER" id="PTHR23082">
    <property type="entry name" value="TRANSCRIPTION INITIATION FACTOR IIIC TFIIIC , POLYPEPTIDE 3-RELATED"/>
    <property type="match status" value="1"/>
</dbReference>
<dbReference type="VEuPathDB" id="GiardiaDB:GL50803_0016635"/>
<feature type="compositionally biased region" description="Acidic residues" evidence="1">
    <location>
        <begin position="99"/>
        <end position="113"/>
    </location>
</feature>
<evidence type="ECO:0000313" key="3">
    <source>
        <dbReference type="Proteomes" id="UP000018320"/>
    </source>
</evidence>
<comment type="caution">
    <text evidence="2">The sequence shown here is derived from an EMBL/GenBank/DDBJ whole genome shotgun (WGS) entry which is preliminary data.</text>
</comment>
<protein>
    <submittedName>
        <fullName evidence="2">Uncharacterized protein</fullName>
    </submittedName>
</protein>
<organism evidence="2 3">
    <name type="scientific">Giardia intestinalis</name>
    <name type="common">Giardia lamblia</name>
    <dbReference type="NCBI Taxonomy" id="5741"/>
    <lineage>
        <taxon>Eukaryota</taxon>
        <taxon>Metamonada</taxon>
        <taxon>Diplomonadida</taxon>
        <taxon>Hexamitidae</taxon>
        <taxon>Giardiinae</taxon>
        <taxon>Giardia</taxon>
    </lineage>
</organism>
<dbReference type="VEuPathDB" id="GiardiaDB:QR46_2392"/>
<dbReference type="InterPro" id="IPR039340">
    <property type="entry name" value="Tfc4/TFIIIC-102/Sfc4"/>
</dbReference>
<dbReference type="VEuPathDB" id="GiardiaDB:GL50581_2534"/>
<dbReference type="EMBL" id="AHGT01000011">
    <property type="protein sequence ID" value="ESU38630.1"/>
    <property type="molecule type" value="Genomic_DNA"/>
</dbReference>
<feature type="compositionally biased region" description="Polar residues" evidence="1">
    <location>
        <begin position="77"/>
        <end position="89"/>
    </location>
</feature>
<evidence type="ECO:0000256" key="1">
    <source>
        <dbReference type="SAM" id="MobiDB-lite"/>
    </source>
</evidence>
<dbReference type="GO" id="GO:0000127">
    <property type="term" value="C:transcription factor TFIIIC complex"/>
    <property type="evidence" value="ECO:0007669"/>
    <property type="project" value="TreeGrafter"/>
</dbReference>
<sequence length="1320" mass="149954">MPSMQDHPDARYVTGFISRPQRQPKRKNIDEDYYPSPSDTYAESFKSSHEESFSTPSDAPTDISTDGLASPREQKASARTVSTSGTAKSSRAKRFDKELLDEEQTEQQSDEQGELAFTDEVLFQQTDTEMALLREYPSLALLHTIIQQEKPTRIVKESTRNSVSLAMQAFQEKNYVESINLLKQCIADDARAYHAFEMLASFYETIIREQLFLKHVKLAKVLRVYNKPQSLAESTLLIASLEFQLAAAILQPKAEKFLVLITDYLKVRRLPKALYCLHRLLPLFITGLDDMYCNNIFERDSQLLVFERDMCNIFNRFMLENHGDVTARDRGVLLSFNRKVCTHLMHAPYVENHTLQFIDKINDLKVGNVHKMRCASEQIAFLIGQQVRMLEVSGLLPGIINRLLKLLYKTKRYESIIELLNTLLEFALKSVGSKRGQERAEYKRYICLFSLHKAAVDIIITLQSVISALKASSGNANACLDDNSNVSVGTGLNTMLVRQMTKVSILHIKNVLNTFYTHAYHPQYDEELEDVSTFLLEGLADAIWLTKTRNMALINDLIVNIDADTRIPKKLFSQSGSRIHEPVSNGGTALDPAIQMSLDKLAEQLDLNFLKLVPDTTASYLNLLLAQETPSPLHKRSISRLFIVSSRIQALQGVQKAEVAKQLGMAFKYYKGVGPRKELARFLYAQQTDGYPALLTAQTADAESASELEITRNLKMILDIVHPRPALSEAIDIDDAPPTVTLEVPLISYPEDYGIAFTEHLTIPLRKDLVLREWIEFEQDTIGIVEAYSSTNLQLYALFSLFSSYVALRSAKSGSKAKLSIEAFLRKHYPDQGFGGLELLACTAFFVGFGLIFTDAYLLPANYPRPRYAYKLFASLRNNYKLNSKHSFATKFQKIADQFFSAHPLHIFRNSILLSLPEDIESCRWELDLLLRGLSDEKMHSHLVSGEVVSRIDFYLFLIELQQIIGKIVEAEGTYQGISCRSSTLLSLLFFITERSPKVGGMVAHSKHLDYMHLLAKDLIHKTGIVSMQYSYQRGRCLSSPYNMQDYTILIRQYQQTEPSLPIGKFLKRILRKYPDSVPATFAMAATFFQSSYFKEAITIYEKLCPLCFSDDILRALEQDEMRFTNRPFEQREMIKRSIQASVCYTLGVAYLQTSGNKRIHTKTQHIAMGLRYLQLFTICSGQNLKLTHLAVALALMYYCHRLDIAELILQKILRSKYGPSLSSNFFDRPLHLLILPRASSNSLLDVTDSVAPNTKFLFEQHMTQRPPPRQSYTPDDEQSIVQTAAHALVLIYLTTGSIESANYILSRYLSFTSSSQNRT</sequence>
<name>V6TNS1_GIAIN</name>
<feature type="region of interest" description="Disordered" evidence="1">
    <location>
        <begin position="1"/>
        <end position="114"/>
    </location>
</feature>
<dbReference type="Proteomes" id="UP000018320">
    <property type="component" value="Unassembled WGS sequence"/>
</dbReference>
<dbReference type="VEuPathDB" id="GiardiaDB:DHA2_150687"/>
<reference evidence="3" key="1">
    <citation type="submission" date="2012-02" db="EMBL/GenBank/DDBJ databases">
        <title>Genome sequencing of Giardia lamblia Genotypes A2 and B isolates (DH and GS) and comparative analysis with the genomes of Genotypes A1 and E (WB and Pig).</title>
        <authorList>
            <person name="Adam R."/>
            <person name="Dahlstrom E."/>
            <person name="Martens C."/>
            <person name="Bruno D."/>
            <person name="Barbian K."/>
            <person name="Porcella S.F."/>
            <person name="Nash T."/>
        </authorList>
    </citation>
    <scope>NUCLEOTIDE SEQUENCE</scope>
    <source>
        <strain evidence="3">DH</strain>
    </source>
</reference>
<dbReference type="PANTHER" id="PTHR23082:SF0">
    <property type="entry name" value="GENERAL TRANSCRIPTION FACTOR 3C POLYPEPTIDE 3"/>
    <property type="match status" value="1"/>
</dbReference>
<gene>
    <name evidence="2" type="ORF">DHA2_150687</name>
</gene>
<accession>V6TNS1</accession>
<feature type="compositionally biased region" description="Basic and acidic residues" evidence="1">
    <location>
        <begin position="1"/>
        <end position="10"/>
    </location>
</feature>